<evidence type="ECO:0000313" key="3">
    <source>
        <dbReference type="EMBL" id="GAA1874391.1"/>
    </source>
</evidence>
<evidence type="ECO:0000259" key="1">
    <source>
        <dbReference type="Pfam" id="PF03235"/>
    </source>
</evidence>
<reference evidence="3 4" key="1">
    <citation type="journal article" date="2019" name="Int. J. Syst. Evol. Microbiol.">
        <title>The Global Catalogue of Microorganisms (GCM) 10K type strain sequencing project: providing services to taxonomists for standard genome sequencing and annotation.</title>
        <authorList>
            <consortium name="The Broad Institute Genomics Platform"/>
            <consortium name="The Broad Institute Genome Sequencing Center for Infectious Disease"/>
            <person name="Wu L."/>
            <person name="Ma J."/>
        </authorList>
    </citation>
    <scope>NUCLEOTIDE SEQUENCE [LARGE SCALE GENOMIC DNA]</scope>
    <source>
        <strain evidence="3 4">JCM 14326</strain>
    </source>
</reference>
<dbReference type="InterPro" id="IPR011089">
    <property type="entry name" value="GmrSD_C"/>
</dbReference>
<dbReference type="InterPro" id="IPR004919">
    <property type="entry name" value="GmrSD_N"/>
</dbReference>
<dbReference type="Pfam" id="PF07510">
    <property type="entry name" value="GmrSD_C"/>
    <property type="match status" value="1"/>
</dbReference>
<dbReference type="PANTHER" id="PTHR35149:SF1">
    <property type="entry name" value="DUF5655 DOMAIN-CONTAINING PROTEIN"/>
    <property type="match status" value="1"/>
</dbReference>
<dbReference type="Proteomes" id="UP001501094">
    <property type="component" value="Unassembled WGS sequence"/>
</dbReference>
<feature type="domain" description="GmrSD restriction endonucleases C-terminal" evidence="2">
    <location>
        <begin position="464"/>
        <end position="610"/>
    </location>
</feature>
<sequence length="618" mass="69730">MKADTLTPSELFGSKVHYEVPPYQRPYVWNEEDQWAPLWDDVVRVATNEILDPPSDKDATSLEHGHFLGAVVYESVPPIAGDVTRHKVIDGQQRTTTLQLLLDAIQQVFVERGHTDLAEDLEALVLNSGSKFKGRRERFKLWPSRTDREAFAHAMDPQPVGPDEHRIVAAHRFFRQEAATWLEGKPDPDGNVPPGDEPERAQALSTVLQLRLVLVAINLASSEESQLIFETLNDRGTPLLKADLIKNWVFQQGDAVGADVEAWPETHWADFDDEWWRTEIAQGRLLRSRIDIFLQYWLTMRTRAEVPTDGIFHRFTAHARPQMKSADDAEALLAALRKDADTFRSFAQLTDGRPAASFYHRVIETMELAAASPLLLWMLSTNHVIPADQIRIGLEAFESWVVRRTLLRYTMKDVNKMVVAILKELGAAPVEQAGDTVRHYLARQTADARLWPTDAEVVKVLPTVKLYGNVRQSRIRVVLEAVERSLWTGKHDLQSIPAGLEIEHVMPRGWRTHWQPTPLSPEAAADRDQRVNQIGNLTLLAKSLNASLSNRPWTDAEAQDAGTGATEAGLGKRSLIEKYSQLVLSKNLVTDHVDVWTDGDIEARSVFLAETICKVWPR</sequence>
<name>A0ABN2NLG4_9MICO</name>
<accession>A0ABN2NLG4</accession>
<keyword evidence="4" id="KW-1185">Reference proteome</keyword>
<proteinExistence type="predicted"/>
<evidence type="ECO:0000313" key="4">
    <source>
        <dbReference type="Proteomes" id="UP001501094"/>
    </source>
</evidence>
<feature type="domain" description="GmrSD restriction endonucleases N-terminal" evidence="1">
    <location>
        <begin position="10"/>
        <end position="250"/>
    </location>
</feature>
<gene>
    <name evidence="3" type="ORF">GCM10009751_37430</name>
</gene>
<dbReference type="EMBL" id="BAAANL010000009">
    <property type="protein sequence ID" value="GAA1874391.1"/>
    <property type="molecule type" value="Genomic_DNA"/>
</dbReference>
<evidence type="ECO:0000259" key="2">
    <source>
        <dbReference type="Pfam" id="PF07510"/>
    </source>
</evidence>
<organism evidence="3 4">
    <name type="scientific">Myceligenerans crystallogenes</name>
    <dbReference type="NCBI Taxonomy" id="316335"/>
    <lineage>
        <taxon>Bacteria</taxon>
        <taxon>Bacillati</taxon>
        <taxon>Actinomycetota</taxon>
        <taxon>Actinomycetes</taxon>
        <taxon>Micrococcales</taxon>
        <taxon>Promicromonosporaceae</taxon>
        <taxon>Myceligenerans</taxon>
    </lineage>
</organism>
<dbReference type="Pfam" id="PF03235">
    <property type="entry name" value="GmrSD_N"/>
    <property type="match status" value="1"/>
</dbReference>
<protein>
    <submittedName>
        <fullName evidence="3">DUF262 domain-containing protein</fullName>
    </submittedName>
</protein>
<comment type="caution">
    <text evidence="3">The sequence shown here is derived from an EMBL/GenBank/DDBJ whole genome shotgun (WGS) entry which is preliminary data.</text>
</comment>
<dbReference type="PANTHER" id="PTHR35149">
    <property type="entry name" value="SLL5132 PROTEIN"/>
    <property type="match status" value="1"/>
</dbReference>
<dbReference type="RefSeq" id="WP_344105969.1">
    <property type="nucleotide sequence ID" value="NZ_BAAANL010000009.1"/>
</dbReference>